<evidence type="ECO:0000259" key="7">
    <source>
        <dbReference type="PROSITE" id="PS50157"/>
    </source>
</evidence>
<feature type="domain" description="C2H2-type" evidence="7">
    <location>
        <begin position="374"/>
        <end position="402"/>
    </location>
</feature>
<proteinExistence type="predicted"/>
<dbReference type="InterPro" id="IPR013087">
    <property type="entry name" value="Znf_C2H2_type"/>
</dbReference>
<feature type="compositionally biased region" description="Basic and acidic residues" evidence="6">
    <location>
        <begin position="443"/>
        <end position="456"/>
    </location>
</feature>
<comment type="caution">
    <text evidence="8">The sequence shown here is derived from an EMBL/GenBank/DDBJ whole genome shotgun (WGS) entry which is preliminary data.</text>
</comment>
<feature type="compositionally biased region" description="Low complexity" evidence="6">
    <location>
        <begin position="127"/>
        <end position="137"/>
    </location>
</feature>
<keyword evidence="4" id="KW-0862">Zinc</keyword>
<dbReference type="SMART" id="SM00355">
    <property type="entry name" value="ZnF_C2H2"/>
    <property type="match status" value="3"/>
</dbReference>
<dbReference type="SUPFAM" id="SSF57667">
    <property type="entry name" value="beta-beta-alpha zinc fingers"/>
    <property type="match status" value="1"/>
</dbReference>
<evidence type="ECO:0000256" key="3">
    <source>
        <dbReference type="ARBA" id="ARBA00022771"/>
    </source>
</evidence>
<dbReference type="Gene3D" id="3.30.160.60">
    <property type="entry name" value="Classic Zinc Finger"/>
    <property type="match status" value="1"/>
</dbReference>
<dbReference type="PANTHER" id="PTHR24409">
    <property type="entry name" value="ZINC FINGER PROTEIN 142"/>
    <property type="match status" value="1"/>
</dbReference>
<feature type="compositionally biased region" description="Low complexity" evidence="6">
    <location>
        <begin position="214"/>
        <end position="224"/>
    </location>
</feature>
<dbReference type="Gene3D" id="3.30.710.10">
    <property type="entry name" value="Potassium Channel Kv1.1, Chain A"/>
    <property type="match status" value="1"/>
</dbReference>
<dbReference type="EMBL" id="BTSY01000002">
    <property type="protein sequence ID" value="GMT14799.1"/>
    <property type="molecule type" value="Genomic_DNA"/>
</dbReference>
<dbReference type="GO" id="GO:0000977">
    <property type="term" value="F:RNA polymerase II transcription regulatory region sequence-specific DNA binding"/>
    <property type="evidence" value="ECO:0007669"/>
    <property type="project" value="TreeGrafter"/>
</dbReference>
<dbReference type="AlphaFoldDB" id="A0AAV5VA87"/>
<feature type="region of interest" description="Disordered" evidence="6">
    <location>
        <begin position="212"/>
        <end position="249"/>
    </location>
</feature>
<dbReference type="GO" id="GO:0005634">
    <property type="term" value="C:nucleus"/>
    <property type="evidence" value="ECO:0007669"/>
    <property type="project" value="TreeGrafter"/>
</dbReference>
<keyword evidence="2" id="KW-0677">Repeat</keyword>
<dbReference type="InterPro" id="IPR011333">
    <property type="entry name" value="SKP1/BTB/POZ_sf"/>
</dbReference>
<feature type="region of interest" description="Disordered" evidence="6">
    <location>
        <begin position="118"/>
        <end position="137"/>
    </location>
</feature>
<dbReference type="PROSITE" id="PS00028">
    <property type="entry name" value="ZINC_FINGER_C2H2_1"/>
    <property type="match status" value="1"/>
</dbReference>
<evidence type="ECO:0000256" key="1">
    <source>
        <dbReference type="ARBA" id="ARBA00022723"/>
    </source>
</evidence>
<evidence type="ECO:0000256" key="5">
    <source>
        <dbReference type="PROSITE-ProRule" id="PRU00042"/>
    </source>
</evidence>
<feature type="non-terminal residue" evidence="8">
    <location>
        <position position="1"/>
    </location>
</feature>
<evidence type="ECO:0000256" key="2">
    <source>
        <dbReference type="ARBA" id="ARBA00022737"/>
    </source>
</evidence>
<keyword evidence="1" id="KW-0479">Metal-binding</keyword>
<protein>
    <recommendedName>
        <fullName evidence="7">C2H2-type domain-containing protein</fullName>
    </recommendedName>
</protein>
<dbReference type="Pfam" id="PF00096">
    <property type="entry name" value="zf-C2H2"/>
    <property type="match status" value="1"/>
</dbReference>
<keyword evidence="3 5" id="KW-0863">Zinc-finger</keyword>
<organism evidence="8 9">
    <name type="scientific">Pristionchus fissidentatus</name>
    <dbReference type="NCBI Taxonomy" id="1538716"/>
    <lineage>
        <taxon>Eukaryota</taxon>
        <taxon>Metazoa</taxon>
        <taxon>Ecdysozoa</taxon>
        <taxon>Nematoda</taxon>
        <taxon>Chromadorea</taxon>
        <taxon>Rhabditida</taxon>
        <taxon>Rhabditina</taxon>
        <taxon>Diplogasteromorpha</taxon>
        <taxon>Diplogasteroidea</taxon>
        <taxon>Neodiplogasteridae</taxon>
        <taxon>Pristionchus</taxon>
    </lineage>
</organism>
<reference evidence="8" key="1">
    <citation type="submission" date="2023-10" db="EMBL/GenBank/DDBJ databases">
        <title>Genome assembly of Pristionchus species.</title>
        <authorList>
            <person name="Yoshida K."/>
            <person name="Sommer R.J."/>
        </authorList>
    </citation>
    <scope>NUCLEOTIDE SEQUENCE</scope>
    <source>
        <strain evidence="8">RS5133</strain>
    </source>
</reference>
<evidence type="ECO:0000256" key="6">
    <source>
        <dbReference type="SAM" id="MobiDB-lite"/>
    </source>
</evidence>
<dbReference type="GO" id="GO:0008270">
    <property type="term" value="F:zinc ion binding"/>
    <property type="evidence" value="ECO:0007669"/>
    <property type="project" value="UniProtKB-KW"/>
</dbReference>
<dbReference type="PANTHER" id="PTHR24409:SF295">
    <property type="entry name" value="AZ2-RELATED"/>
    <property type="match status" value="1"/>
</dbReference>
<feature type="compositionally biased region" description="Polar residues" evidence="6">
    <location>
        <begin position="415"/>
        <end position="430"/>
    </location>
</feature>
<evidence type="ECO:0000256" key="4">
    <source>
        <dbReference type="ARBA" id="ARBA00022833"/>
    </source>
</evidence>
<evidence type="ECO:0000313" key="8">
    <source>
        <dbReference type="EMBL" id="GMT14799.1"/>
    </source>
</evidence>
<dbReference type="PROSITE" id="PS50157">
    <property type="entry name" value="ZINC_FINGER_C2H2_2"/>
    <property type="match status" value="1"/>
</dbReference>
<gene>
    <name evidence="8" type="ORF">PFISCL1PPCAC_6096</name>
</gene>
<name>A0AAV5VA87_9BILA</name>
<sequence>LFQMSLQPSTTSFATQPYLHFSSLKSNSDGRHAIHSLEKTHLSKNDVIRLVMDKDKPVFPVKAKFDTMRPLGLGPPPPPSAALLKRKREMMDERGVEEEVARNVSKILSATRAAQNGLSTVSSKGPSTVESSWSSTQSISPPLKTAFNCDACSKSFPTTKGVRSHLCIAPTDTTTAINGTVNLSQVNQTPTTPLDMTGYDSTDIPSNLITPDMSSYESSPPSETSMDESWMGLDKDEEGGDRDSFGRRTENKSCNDCNKVLCSSSNLKRHRATCKYIADVKDEPSHVAATLDLPKWTENKSQSWLQLSVGEHLKAKHMGRTIALKEEGKDEKWKDAIPTKETVPLPLPIVNKDEEIKVSILVEKDEKNGTDTRFSCSVCYKSFSCRKNVRRHMMAIHKVAPPPGAPLSSAVKGMNGSTGQHKSSGISTPRGSEDSMDGEDMKDEGRDDCRNIKKEDDESQSIPTPPPPPTVVLKISGKNETGGKSEKDPLIGFYEKDEKMKIPKMEVKGEKEGGGGIGGSGVLPLDFTLAPSNKKMRIENIREEDKAMITAQSVKFCVSRLAAMKASPYLASLLATSREITIDVLPSALQTLLVVHSDHSSLTVDNVVSVSETALKLKVTHVRNLCEKFITYELPKYSLLRAIRLADLYKLVKLKDQLFECLNIDILRSMSLNDDYRDMRSELKAELLEKFGEYL</sequence>
<feature type="region of interest" description="Disordered" evidence="6">
    <location>
        <begin position="400"/>
        <end position="489"/>
    </location>
</feature>
<accession>A0AAV5VA87</accession>
<dbReference type="GO" id="GO:0000981">
    <property type="term" value="F:DNA-binding transcription factor activity, RNA polymerase II-specific"/>
    <property type="evidence" value="ECO:0007669"/>
    <property type="project" value="TreeGrafter"/>
</dbReference>
<keyword evidence="9" id="KW-1185">Reference proteome</keyword>
<dbReference type="InterPro" id="IPR036236">
    <property type="entry name" value="Znf_C2H2_sf"/>
</dbReference>
<evidence type="ECO:0000313" key="9">
    <source>
        <dbReference type="Proteomes" id="UP001432322"/>
    </source>
</evidence>
<dbReference type="Proteomes" id="UP001432322">
    <property type="component" value="Unassembled WGS sequence"/>
</dbReference>